<keyword evidence="2" id="KW-1185">Reference proteome</keyword>
<dbReference type="AlphaFoldDB" id="A0A8T0Q8X5"/>
<gene>
    <name evidence="1" type="ORF">PVAP13_7NG443233</name>
</gene>
<protein>
    <submittedName>
        <fullName evidence="1">Uncharacterized protein</fullName>
    </submittedName>
</protein>
<name>A0A8T0Q8X5_PANVG</name>
<comment type="caution">
    <text evidence="1">The sequence shown here is derived from an EMBL/GenBank/DDBJ whole genome shotgun (WGS) entry which is preliminary data.</text>
</comment>
<organism evidence="1 2">
    <name type="scientific">Panicum virgatum</name>
    <name type="common">Blackwell switchgrass</name>
    <dbReference type="NCBI Taxonomy" id="38727"/>
    <lineage>
        <taxon>Eukaryota</taxon>
        <taxon>Viridiplantae</taxon>
        <taxon>Streptophyta</taxon>
        <taxon>Embryophyta</taxon>
        <taxon>Tracheophyta</taxon>
        <taxon>Spermatophyta</taxon>
        <taxon>Magnoliopsida</taxon>
        <taxon>Liliopsida</taxon>
        <taxon>Poales</taxon>
        <taxon>Poaceae</taxon>
        <taxon>PACMAD clade</taxon>
        <taxon>Panicoideae</taxon>
        <taxon>Panicodae</taxon>
        <taxon>Paniceae</taxon>
        <taxon>Panicinae</taxon>
        <taxon>Panicum</taxon>
        <taxon>Panicum sect. Hiantes</taxon>
    </lineage>
</organism>
<proteinExistence type="predicted"/>
<sequence length="105" mass="11928">MPPWFDWSAPNKSSILHGKKSSRAECCKFMAILEDMTQLSNTNRILDFFAGTYSAEQYYVDNCRIQHLMYISHRIFSGANYLRMQVNVPTILATRLNGSAGGLES</sequence>
<reference evidence="1" key="1">
    <citation type="submission" date="2020-05" db="EMBL/GenBank/DDBJ databases">
        <title>WGS assembly of Panicum virgatum.</title>
        <authorList>
            <person name="Lovell J.T."/>
            <person name="Jenkins J."/>
            <person name="Shu S."/>
            <person name="Juenger T.E."/>
            <person name="Schmutz J."/>
        </authorList>
    </citation>
    <scope>NUCLEOTIDE SEQUENCE</scope>
    <source>
        <strain evidence="1">AP13</strain>
    </source>
</reference>
<dbReference type="EMBL" id="CM029050">
    <property type="protein sequence ID" value="KAG2569835.1"/>
    <property type="molecule type" value="Genomic_DNA"/>
</dbReference>
<evidence type="ECO:0000313" key="1">
    <source>
        <dbReference type="EMBL" id="KAG2569835.1"/>
    </source>
</evidence>
<accession>A0A8T0Q8X5</accession>
<evidence type="ECO:0000313" key="2">
    <source>
        <dbReference type="Proteomes" id="UP000823388"/>
    </source>
</evidence>
<dbReference type="Proteomes" id="UP000823388">
    <property type="component" value="Chromosome 7N"/>
</dbReference>